<dbReference type="EMBL" id="LKCM01000187">
    <property type="protein sequence ID" value="KPQ42999.1"/>
    <property type="molecule type" value="Genomic_DNA"/>
</dbReference>
<reference evidence="4 5" key="1">
    <citation type="submission" date="2015-09" db="EMBL/GenBank/DDBJ databases">
        <title>A metagenomics-based metabolic model of nitrate-dependent anaerobic oxidation of methane by Methanoperedens-like archaea.</title>
        <authorList>
            <person name="Arshad A."/>
            <person name="Speth D.R."/>
            <person name="De Graaf R.M."/>
            <person name="Op Den Camp H.J."/>
            <person name="Jetten M.S."/>
            <person name="Welte C.U."/>
        </authorList>
    </citation>
    <scope>NUCLEOTIDE SEQUENCE [LARGE SCALE GENOMIC DNA]</scope>
</reference>
<evidence type="ECO:0000313" key="4">
    <source>
        <dbReference type="EMBL" id="KPQ42999.1"/>
    </source>
</evidence>
<dbReference type="AlphaFoldDB" id="A0A0P8CJB8"/>
<evidence type="ECO:0000313" key="5">
    <source>
        <dbReference type="Proteomes" id="UP000050360"/>
    </source>
</evidence>
<proteinExistence type="inferred from homology"/>
<evidence type="ECO:0000256" key="3">
    <source>
        <dbReference type="HAMAP-Rule" id="MF_01111"/>
    </source>
</evidence>
<dbReference type="PANTHER" id="PTHR41930">
    <property type="entry name" value="UPF0200 PROTEIN MJ1399"/>
    <property type="match status" value="1"/>
</dbReference>
<keyword evidence="4" id="KW-0808">Transferase</keyword>
<keyword evidence="4" id="KW-0418">Kinase</keyword>
<organism evidence="4 5">
    <name type="scientific">Candidatus Methanoperedens nitratireducens</name>
    <dbReference type="NCBI Taxonomy" id="1392998"/>
    <lineage>
        <taxon>Archaea</taxon>
        <taxon>Methanobacteriati</taxon>
        <taxon>Methanobacteriota</taxon>
        <taxon>Stenosarchaea group</taxon>
        <taxon>Methanomicrobia</taxon>
        <taxon>Methanosarcinales</taxon>
        <taxon>ANME-2 cluster</taxon>
        <taxon>Candidatus Methanoperedentaceae</taxon>
        <taxon>Candidatus Methanoperedens</taxon>
    </lineage>
</organism>
<protein>
    <recommendedName>
        <fullName evidence="3">UPF0200 protein MPEBLZ_02430</fullName>
    </recommendedName>
</protein>
<dbReference type="GO" id="GO:0005524">
    <property type="term" value="F:ATP binding"/>
    <property type="evidence" value="ECO:0007669"/>
    <property type="project" value="UniProtKB-UniRule"/>
</dbReference>
<comment type="caution">
    <text evidence="4">The sequence shown here is derived from an EMBL/GenBank/DDBJ whole genome shotgun (WGS) entry which is preliminary data.</text>
</comment>
<dbReference type="Gene3D" id="3.40.50.300">
    <property type="entry name" value="P-loop containing nucleotide triphosphate hydrolases"/>
    <property type="match status" value="1"/>
</dbReference>
<evidence type="ECO:0000256" key="2">
    <source>
        <dbReference type="ARBA" id="ARBA00022840"/>
    </source>
</evidence>
<keyword evidence="2 3" id="KW-0067">ATP-binding</keyword>
<feature type="binding site" evidence="3">
    <location>
        <begin position="8"/>
        <end position="15"/>
    </location>
    <ligand>
        <name>ATP</name>
        <dbReference type="ChEBI" id="CHEBI:30616"/>
    </ligand>
</feature>
<name>A0A0P8CJB8_9EURY</name>
<keyword evidence="1 3" id="KW-0547">Nucleotide-binding</keyword>
<gene>
    <name evidence="4" type="primary">coaE</name>
    <name evidence="4" type="ORF">MPEBLZ_02430</name>
</gene>
<dbReference type="Proteomes" id="UP000050360">
    <property type="component" value="Unassembled WGS sequence"/>
</dbReference>
<dbReference type="PATRIC" id="fig|1719120.3.peg.2650"/>
<comment type="similarity">
    <text evidence="3">Belongs to the UPF0200 family.</text>
</comment>
<evidence type="ECO:0000256" key="1">
    <source>
        <dbReference type="ARBA" id="ARBA00022741"/>
    </source>
</evidence>
<dbReference type="GO" id="GO:0016301">
    <property type="term" value="F:kinase activity"/>
    <property type="evidence" value="ECO:0007669"/>
    <property type="project" value="UniProtKB-KW"/>
</dbReference>
<dbReference type="InterPro" id="IPR022970">
    <property type="entry name" value="NTP_hydrolase-rel"/>
</dbReference>
<dbReference type="SUPFAM" id="SSF52540">
    <property type="entry name" value="P-loop containing nucleoside triphosphate hydrolases"/>
    <property type="match status" value="1"/>
</dbReference>
<accession>A0A0P8CJB8</accession>
<dbReference type="Pfam" id="PF13207">
    <property type="entry name" value="AAA_17"/>
    <property type="match status" value="1"/>
</dbReference>
<dbReference type="InterPro" id="IPR027417">
    <property type="entry name" value="P-loop_NTPase"/>
</dbReference>
<sequence>MKLIAFVGMPASGKSEAAAIAKKLGIPVVNMGDVVREETARRGLPPTDENIGGTGTSLRREEGMDVIAKRCVPKIRIIKTPVVVVDGTRNINEIEYFKKEFGNDFRLIAINTPFKMRFERVRKRARSDDMNCTEELKRRDEREKGWGLDKAIEKADITIDNTQTIEKFQKQIEQLLGKI</sequence>
<dbReference type="PANTHER" id="PTHR41930:SF1">
    <property type="entry name" value="DEPHOSPHO-COA KINASE"/>
    <property type="match status" value="1"/>
</dbReference>
<dbReference type="HAMAP" id="MF_01111">
    <property type="entry name" value="UPF0200"/>
    <property type="match status" value="1"/>
</dbReference>